<dbReference type="HOGENOM" id="CLU_139798_1_0_0"/>
<dbReference type="EMBL" id="CP001685">
    <property type="protein sequence ID" value="ACV39931.1"/>
    <property type="molecule type" value="Genomic_DNA"/>
</dbReference>
<dbReference type="Proteomes" id="UP000001910">
    <property type="component" value="Chromosome"/>
</dbReference>
<dbReference type="PANTHER" id="PTHR38008:SF2">
    <property type="entry name" value="HEMOLYSIN"/>
    <property type="match status" value="1"/>
</dbReference>
<protein>
    <recommendedName>
        <fullName evidence="3">Hemolysin</fullName>
    </recommendedName>
</protein>
<organism evidence="1 2">
    <name type="scientific">Leptotrichia buccalis (strain ATCC 14201 / DSM 1135 / JCM 12969 / NCTC 10249 / C-1013-b)</name>
    <dbReference type="NCBI Taxonomy" id="523794"/>
    <lineage>
        <taxon>Bacteria</taxon>
        <taxon>Fusobacteriati</taxon>
        <taxon>Fusobacteriota</taxon>
        <taxon>Fusobacteriia</taxon>
        <taxon>Fusobacteriales</taxon>
        <taxon>Leptotrichiaceae</taxon>
        <taxon>Leptotrichia</taxon>
    </lineage>
</organism>
<dbReference type="KEGG" id="lba:Lebu_2072"/>
<keyword evidence="2" id="KW-1185">Reference proteome</keyword>
<accession>C7ND53</accession>
<proteinExistence type="predicted"/>
<dbReference type="PANTHER" id="PTHR38008">
    <property type="entry name" value="HEMOLYSIN-RELATED"/>
    <property type="match status" value="1"/>
</dbReference>
<evidence type="ECO:0000313" key="1">
    <source>
        <dbReference type="EMBL" id="ACV39931.1"/>
    </source>
</evidence>
<dbReference type="OrthoDB" id="148878at2"/>
<evidence type="ECO:0000313" key="2">
    <source>
        <dbReference type="Proteomes" id="UP000001910"/>
    </source>
</evidence>
<dbReference type="AlphaFoldDB" id="C7ND53"/>
<evidence type="ECO:0008006" key="3">
    <source>
        <dbReference type="Google" id="ProtNLM"/>
    </source>
</evidence>
<dbReference type="eggNOG" id="COG3042">
    <property type="taxonomic scope" value="Bacteria"/>
</dbReference>
<name>C7ND53_LEPBD</name>
<reference evidence="1 2" key="1">
    <citation type="journal article" date="2009" name="Stand. Genomic Sci.">
        <title>Complete genome sequence of Leptotrichia buccalis type strain (C-1013-b).</title>
        <authorList>
            <person name="Ivanova N."/>
            <person name="Gronow S."/>
            <person name="Lapidus A."/>
            <person name="Copeland A."/>
            <person name="Glavina Del Rio T."/>
            <person name="Nolan M."/>
            <person name="Lucas S."/>
            <person name="Chen F."/>
            <person name="Tice H."/>
            <person name="Cheng J.F."/>
            <person name="Saunders E."/>
            <person name="Bruce D."/>
            <person name="Goodwin L."/>
            <person name="Brettin T."/>
            <person name="Detter J.C."/>
            <person name="Han C."/>
            <person name="Pitluck S."/>
            <person name="Mikhailova N."/>
            <person name="Pati A."/>
            <person name="Mavrommatis K."/>
            <person name="Chen A."/>
            <person name="Palaniappan K."/>
            <person name="Land M."/>
            <person name="Hauser L."/>
            <person name="Chang Y.J."/>
            <person name="Jeffries C.D."/>
            <person name="Chain P."/>
            <person name="Rohde C."/>
            <person name="Goker M."/>
            <person name="Bristow J."/>
            <person name="Eisen J.A."/>
            <person name="Markowitz V."/>
            <person name="Hugenholtz P."/>
            <person name="Kyrpides N.C."/>
            <person name="Klenk H.P."/>
        </authorList>
    </citation>
    <scope>NUCLEOTIDE SEQUENCE [LARGE SCALE GENOMIC DNA]</scope>
    <source>
        <strain evidence="2">ATCC 14201 / DSM 1135 / JCM 12969 / NCTC 10249 / C-1013-b</strain>
    </source>
</reference>
<gene>
    <name evidence="1" type="ordered locus">Lebu_2072</name>
</gene>
<dbReference type="RefSeq" id="WP_015770266.1">
    <property type="nucleotide sequence ID" value="NC_013192.1"/>
</dbReference>
<dbReference type="Pfam" id="PF03891">
    <property type="entry name" value="DUF333"/>
    <property type="match status" value="2"/>
</dbReference>
<sequence length="148" mass="16356">MKNLKVIVTGLVIAMSISGMSASLSSIFRKKKNKSTSTTAEAPTQASSYCVSQGGESILVKSKKGDFRVCKLRNGTTIDEWEYYRNNAPTVQDFERQVLNSENPAAKFCIAKGGKSLKVKDRNGAEKGICQFSNGTKVDEWDYYRANH</sequence>
<dbReference type="InterPro" id="IPR005590">
    <property type="entry name" value="DUF333"/>
</dbReference>